<accession>A0A1D1Y703</accession>
<reference evidence="2" key="1">
    <citation type="submission" date="2015-07" db="EMBL/GenBank/DDBJ databases">
        <title>Transcriptome Assembly of Anthurium amnicola.</title>
        <authorList>
            <person name="Suzuki J."/>
        </authorList>
    </citation>
    <scope>NUCLEOTIDE SEQUENCE</scope>
</reference>
<dbReference type="EMBL" id="GDJX01017507">
    <property type="protein sequence ID" value="JAT50429.1"/>
    <property type="molecule type" value="Transcribed_RNA"/>
</dbReference>
<feature type="compositionally biased region" description="Acidic residues" evidence="1">
    <location>
        <begin position="126"/>
        <end position="138"/>
    </location>
</feature>
<sequence length="270" mass="27952">LLPLSAEGWPAGETPETDGLGEGSPAISQVAEVAVASETLLPAAAAAAAGDVTPAIDPGEKETAMVGLRLSSVGGCSAGDPPEAEILHDAGSLATWEVAEVAVASQPETLLLPAAADVLDSPAAEKEEEGEEEEEAEKDGEGEKAADLVPGGELPPAENVDDDRLFFVQSMGGSDRLQQPLAVPDGENSTAVLLPLTGGAAAKQGKKKQQPPKLTVVEYNSTTSNRKLKAAVKEKILQLRAMEEKRMNNRAALATLDDNCALCPKQQQPY</sequence>
<feature type="region of interest" description="Disordered" evidence="1">
    <location>
        <begin position="122"/>
        <end position="159"/>
    </location>
</feature>
<gene>
    <name evidence="2" type="primary">arid3a</name>
    <name evidence="2" type="ORF">g.54870</name>
</gene>
<evidence type="ECO:0000313" key="2">
    <source>
        <dbReference type="EMBL" id="JAT50429.1"/>
    </source>
</evidence>
<organism evidence="2">
    <name type="scientific">Anthurium amnicola</name>
    <dbReference type="NCBI Taxonomy" id="1678845"/>
    <lineage>
        <taxon>Eukaryota</taxon>
        <taxon>Viridiplantae</taxon>
        <taxon>Streptophyta</taxon>
        <taxon>Embryophyta</taxon>
        <taxon>Tracheophyta</taxon>
        <taxon>Spermatophyta</taxon>
        <taxon>Magnoliopsida</taxon>
        <taxon>Liliopsida</taxon>
        <taxon>Araceae</taxon>
        <taxon>Pothoideae</taxon>
        <taxon>Potheae</taxon>
        <taxon>Anthurium</taxon>
    </lineage>
</organism>
<protein>
    <submittedName>
        <fullName evidence="2">AT-rich interactive domain-containing protein 3A</fullName>
    </submittedName>
</protein>
<name>A0A1D1Y703_9ARAE</name>
<proteinExistence type="predicted"/>
<dbReference type="AlphaFoldDB" id="A0A1D1Y703"/>
<evidence type="ECO:0000256" key="1">
    <source>
        <dbReference type="SAM" id="MobiDB-lite"/>
    </source>
</evidence>
<feature type="non-terminal residue" evidence="2">
    <location>
        <position position="1"/>
    </location>
</feature>
<feature type="region of interest" description="Disordered" evidence="1">
    <location>
        <begin position="1"/>
        <end position="24"/>
    </location>
</feature>